<organism evidence="1 2">
    <name type="scientific">Strongylocentrotus purpuratus</name>
    <name type="common">Purple sea urchin</name>
    <dbReference type="NCBI Taxonomy" id="7668"/>
    <lineage>
        <taxon>Eukaryota</taxon>
        <taxon>Metazoa</taxon>
        <taxon>Echinodermata</taxon>
        <taxon>Eleutherozoa</taxon>
        <taxon>Echinozoa</taxon>
        <taxon>Echinoidea</taxon>
        <taxon>Euechinoidea</taxon>
        <taxon>Echinacea</taxon>
        <taxon>Camarodonta</taxon>
        <taxon>Echinidea</taxon>
        <taxon>Strongylocentrotidae</taxon>
        <taxon>Strongylocentrotus</taxon>
    </lineage>
</organism>
<dbReference type="KEGG" id="spu:105442203"/>
<dbReference type="EnsemblMetazoa" id="XM_011674111">
    <property type="protein sequence ID" value="XP_011672413"/>
    <property type="gene ID" value="LOC105442203"/>
</dbReference>
<sequence length="141" mass="15900">MSKQTKEQIIHALVTSRLDCCNALLVGVPSSAFSRLQRVHHNAARVLTKTGKYARISHILRQLHWLPVKRSIVFKICLTTFKFLHGQAPQYLSEMVSVTQSVRSLRSSEATRLVVPMTRTVTYGDRTFTKVAPLELSSFSS</sequence>
<name>A0A7M7HKC9_STRPU</name>
<dbReference type="OrthoDB" id="419189at2759"/>
<dbReference type="GeneID" id="105442203"/>
<reference evidence="2" key="1">
    <citation type="submission" date="2015-02" db="EMBL/GenBank/DDBJ databases">
        <title>Genome sequencing for Strongylocentrotus purpuratus.</title>
        <authorList>
            <person name="Murali S."/>
            <person name="Liu Y."/>
            <person name="Vee V."/>
            <person name="English A."/>
            <person name="Wang M."/>
            <person name="Skinner E."/>
            <person name="Han Y."/>
            <person name="Muzny D.M."/>
            <person name="Worley K.C."/>
            <person name="Gibbs R.A."/>
        </authorList>
    </citation>
    <scope>NUCLEOTIDE SEQUENCE</scope>
</reference>
<evidence type="ECO:0000313" key="2">
    <source>
        <dbReference type="Proteomes" id="UP000007110"/>
    </source>
</evidence>
<proteinExistence type="predicted"/>
<dbReference type="Proteomes" id="UP000007110">
    <property type="component" value="Unassembled WGS sequence"/>
</dbReference>
<dbReference type="AlphaFoldDB" id="A0A7M7HKC9"/>
<evidence type="ECO:0000313" key="1">
    <source>
        <dbReference type="EnsemblMetazoa" id="XP_011672413"/>
    </source>
</evidence>
<protein>
    <submittedName>
        <fullName evidence="1">Uncharacterized protein</fullName>
    </submittedName>
</protein>
<dbReference type="RefSeq" id="XP_011672413.2">
    <property type="nucleotide sequence ID" value="XM_011674111.2"/>
</dbReference>
<reference evidence="1" key="2">
    <citation type="submission" date="2021-01" db="UniProtKB">
        <authorList>
            <consortium name="EnsemblMetazoa"/>
        </authorList>
    </citation>
    <scope>IDENTIFICATION</scope>
</reference>
<accession>A0A7M7HKC9</accession>
<dbReference type="InParanoid" id="A0A7M7HKC9"/>
<keyword evidence="2" id="KW-1185">Reference proteome</keyword>